<accession>A0A8K0RJ80</accession>
<dbReference type="SUPFAM" id="SSF51905">
    <property type="entry name" value="FAD/NAD(P)-binding domain"/>
    <property type="match status" value="1"/>
</dbReference>
<dbReference type="AlphaFoldDB" id="A0A8K0RJ80"/>
<feature type="domain" description="FAD-binding" evidence="4">
    <location>
        <begin position="10"/>
        <end position="370"/>
    </location>
</feature>
<dbReference type="GO" id="GO:0071949">
    <property type="term" value="F:FAD binding"/>
    <property type="evidence" value="ECO:0007669"/>
    <property type="project" value="InterPro"/>
</dbReference>
<name>A0A8K0RJ80_9PLEO</name>
<dbReference type="Pfam" id="PF01494">
    <property type="entry name" value="FAD_binding_3"/>
    <property type="match status" value="1"/>
</dbReference>
<dbReference type="PRINTS" id="PR00420">
    <property type="entry name" value="RNGMNOXGNASE"/>
</dbReference>
<keyword evidence="3" id="KW-0560">Oxidoreductase</keyword>
<dbReference type="Gene3D" id="3.50.50.60">
    <property type="entry name" value="FAD/NAD(P)-binding domain"/>
    <property type="match status" value="1"/>
</dbReference>
<evidence type="ECO:0000256" key="3">
    <source>
        <dbReference type="ARBA" id="ARBA00023002"/>
    </source>
</evidence>
<gene>
    <name evidence="5" type="ORF">FB567DRAFT_543794</name>
</gene>
<dbReference type="Gene3D" id="3.40.30.120">
    <property type="match status" value="1"/>
</dbReference>
<evidence type="ECO:0000256" key="1">
    <source>
        <dbReference type="ARBA" id="ARBA00022630"/>
    </source>
</evidence>
<dbReference type="Proteomes" id="UP000813461">
    <property type="component" value="Unassembled WGS sequence"/>
</dbReference>
<proteinExistence type="predicted"/>
<dbReference type="EMBL" id="JAGMVJ010000001">
    <property type="protein sequence ID" value="KAH7095479.1"/>
    <property type="molecule type" value="Genomic_DNA"/>
</dbReference>
<dbReference type="OrthoDB" id="2690153at2759"/>
<dbReference type="PANTHER" id="PTHR43004:SF8">
    <property type="entry name" value="FAD-BINDING DOMAIN-CONTAINING PROTEIN-RELATED"/>
    <property type="match status" value="1"/>
</dbReference>
<keyword evidence="2" id="KW-0274">FAD</keyword>
<evidence type="ECO:0000313" key="6">
    <source>
        <dbReference type="Proteomes" id="UP000813461"/>
    </source>
</evidence>
<dbReference type="Pfam" id="PF21274">
    <property type="entry name" value="Rng_hyd_C"/>
    <property type="match status" value="1"/>
</dbReference>
<reference evidence="5" key="1">
    <citation type="journal article" date="2021" name="Nat. Commun.">
        <title>Genetic determinants of endophytism in the Arabidopsis root mycobiome.</title>
        <authorList>
            <person name="Mesny F."/>
            <person name="Miyauchi S."/>
            <person name="Thiergart T."/>
            <person name="Pickel B."/>
            <person name="Atanasova L."/>
            <person name="Karlsson M."/>
            <person name="Huettel B."/>
            <person name="Barry K.W."/>
            <person name="Haridas S."/>
            <person name="Chen C."/>
            <person name="Bauer D."/>
            <person name="Andreopoulos W."/>
            <person name="Pangilinan J."/>
            <person name="LaButti K."/>
            <person name="Riley R."/>
            <person name="Lipzen A."/>
            <person name="Clum A."/>
            <person name="Drula E."/>
            <person name="Henrissat B."/>
            <person name="Kohler A."/>
            <person name="Grigoriev I.V."/>
            <person name="Martin F.M."/>
            <person name="Hacquard S."/>
        </authorList>
    </citation>
    <scope>NUCLEOTIDE SEQUENCE</scope>
    <source>
        <strain evidence="5">MPI-SDFR-AT-0120</strain>
    </source>
</reference>
<dbReference type="InterPro" id="IPR050641">
    <property type="entry name" value="RIFMO-like"/>
</dbReference>
<organism evidence="5 6">
    <name type="scientific">Paraphoma chrysanthemicola</name>
    <dbReference type="NCBI Taxonomy" id="798071"/>
    <lineage>
        <taxon>Eukaryota</taxon>
        <taxon>Fungi</taxon>
        <taxon>Dikarya</taxon>
        <taxon>Ascomycota</taxon>
        <taxon>Pezizomycotina</taxon>
        <taxon>Dothideomycetes</taxon>
        <taxon>Pleosporomycetidae</taxon>
        <taxon>Pleosporales</taxon>
        <taxon>Pleosporineae</taxon>
        <taxon>Phaeosphaeriaceae</taxon>
        <taxon>Paraphoma</taxon>
    </lineage>
</organism>
<evidence type="ECO:0000256" key="2">
    <source>
        <dbReference type="ARBA" id="ARBA00022827"/>
    </source>
</evidence>
<dbReference type="GO" id="GO:0016709">
    <property type="term" value="F:oxidoreductase activity, acting on paired donors, with incorporation or reduction of molecular oxygen, NAD(P)H as one donor, and incorporation of one atom of oxygen"/>
    <property type="evidence" value="ECO:0007669"/>
    <property type="project" value="UniProtKB-ARBA"/>
</dbReference>
<dbReference type="Gene3D" id="3.30.9.10">
    <property type="entry name" value="D-Amino Acid Oxidase, subunit A, domain 2"/>
    <property type="match status" value="1"/>
</dbReference>
<dbReference type="InterPro" id="IPR002938">
    <property type="entry name" value="FAD-bd"/>
</dbReference>
<protein>
    <submittedName>
        <fullName evidence="5">FAD binding domain-containing protein</fullName>
    </submittedName>
</protein>
<evidence type="ECO:0000313" key="5">
    <source>
        <dbReference type="EMBL" id="KAH7095479.1"/>
    </source>
</evidence>
<dbReference type="PANTHER" id="PTHR43004">
    <property type="entry name" value="TRK SYSTEM POTASSIUM UPTAKE PROTEIN"/>
    <property type="match status" value="1"/>
</dbReference>
<dbReference type="InterPro" id="IPR036188">
    <property type="entry name" value="FAD/NAD-bd_sf"/>
</dbReference>
<comment type="caution">
    <text evidence="5">The sequence shown here is derived from an EMBL/GenBank/DDBJ whole genome shotgun (WGS) entry which is preliminary data.</text>
</comment>
<keyword evidence="6" id="KW-1185">Reference proteome</keyword>
<evidence type="ECO:0000259" key="4">
    <source>
        <dbReference type="Pfam" id="PF01494"/>
    </source>
</evidence>
<sequence>MAELPEVVIPVLIIGTGPSGATLALLLAQMGIKVLAVSKHRGTANTPRAHLVNQRAMEVFRDAGLEEKFKVQATTSEYIQHISWLNTLNGEEYGRLWSFGNRPDAKGDYELSSPCLMSDLPQSLMEPMLVAEATNAGAEIRFSTLFVRLEQNATSVRTTLRDRLTGQEFVVVSKYLVGADGARSAVLQALNIPIIGRQLNPAFNVHIKADLAKYIAHRPGSLTWVLNTDAPEWSAAGNFRMVKPWKEFVVSMHPVNKDTATFNPTEDDIRKRLHQMIGDDTVDIEILSTFSWSINDQVAERWQDGRVFCIGDAAHRHPPINGLGSNTSISDAFNLSWKLAYVLKDFATPSLLDTLTPERKPVGDGIVRRANEGMEVHRTLWGLLGLDSETRKKTTDLLQASTAAGVQTRESLREILETVDDEVQAVGIQMNQVYSESSAVLVEPGDVAPDFTSLNALKKVKISTYPGYHLPHVWLAANGLTPKISSLDLCGKGSFTLFTGIGGEAWIQAAKHLSAQGQVQVRGITIGFRCDYIDCYRDWSKLRGVEETGAVLVRPDHFVAWRIDKIVEDPVEKLTSVLRHILGKHITSS</sequence>
<keyword evidence="1" id="KW-0285">Flavoprotein</keyword>